<comment type="caution">
    <text evidence="2">The sequence shown here is derived from an EMBL/GenBank/DDBJ whole genome shotgun (WGS) entry which is preliminary data.</text>
</comment>
<feature type="region of interest" description="Disordered" evidence="1">
    <location>
        <begin position="106"/>
        <end position="135"/>
    </location>
</feature>
<dbReference type="AlphaFoldDB" id="A0A167WAT0"/>
<keyword evidence="3" id="KW-1185">Reference proteome</keyword>
<organism evidence="2 3">
    <name type="scientific">Niveomyces insectorum RCEF 264</name>
    <dbReference type="NCBI Taxonomy" id="1081102"/>
    <lineage>
        <taxon>Eukaryota</taxon>
        <taxon>Fungi</taxon>
        <taxon>Dikarya</taxon>
        <taxon>Ascomycota</taxon>
        <taxon>Pezizomycotina</taxon>
        <taxon>Sordariomycetes</taxon>
        <taxon>Hypocreomycetidae</taxon>
        <taxon>Hypocreales</taxon>
        <taxon>Cordycipitaceae</taxon>
        <taxon>Niveomyces</taxon>
    </lineage>
</organism>
<sequence length="135" mass="13914">MTRFGNPRPAESPAGSSAGSSARSSAVPPQNVQHETEMNGHNEAQANQDGSAEFTPVLAKHTVNTDTTITTTSTMNGITTVTTDRKVIVRNFNSIILVPTPTTGVEQTAEQSSANAAMPAAPNTGGVAVPPQAEN</sequence>
<evidence type="ECO:0000313" key="2">
    <source>
        <dbReference type="EMBL" id="OAA63554.1"/>
    </source>
</evidence>
<dbReference type="EMBL" id="AZHD01000005">
    <property type="protein sequence ID" value="OAA63554.1"/>
    <property type="molecule type" value="Genomic_DNA"/>
</dbReference>
<protein>
    <submittedName>
        <fullName evidence="2">Uncharacterized protein</fullName>
    </submittedName>
</protein>
<name>A0A167WAT0_9HYPO</name>
<feature type="region of interest" description="Disordered" evidence="1">
    <location>
        <begin position="1"/>
        <end position="74"/>
    </location>
</feature>
<feature type="compositionally biased region" description="Low complexity" evidence="1">
    <location>
        <begin position="62"/>
        <end position="74"/>
    </location>
</feature>
<feature type="compositionally biased region" description="Low complexity" evidence="1">
    <location>
        <begin position="7"/>
        <end position="29"/>
    </location>
</feature>
<feature type="compositionally biased region" description="Low complexity" evidence="1">
    <location>
        <begin position="112"/>
        <end position="123"/>
    </location>
</feature>
<reference evidence="2 3" key="1">
    <citation type="journal article" date="2016" name="Genome Biol. Evol.">
        <title>Divergent and convergent evolution of fungal pathogenicity.</title>
        <authorList>
            <person name="Shang Y."/>
            <person name="Xiao G."/>
            <person name="Zheng P."/>
            <person name="Cen K."/>
            <person name="Zhan S."/>
            <person name="Wang C."/>
        </authorList>
    </citation>
    <scope>NUCLEOTIDE SEQUENCE [LARGE SCALE GENOMIC DNA]</scope>
    <source>
        <strain evidence="2 3">RCEF 264</strain>
    </source>
</reference>
<gene>
    <name evidence="2" type="ORF">SPI_03717</name>
</gene>
<proteinExistence type="predicted"/>
<accession>A0A167WAT0</accession>
<evidence type="ECO:0000313" key="3">
    <source>
        <dbReference type="Proteomes" id="UP000076874"/>
    </source>
</evidence>
<dbReference type="Proteomes" id="UP000076874">
    <property type="component" value="Unassembled WGS sequence"/>
</dbReference>
<evidence type="ECO:0000256" key="1">
    <source>
        <dbReference type="SAM" id="MobiDB-lite"/>
    </source>
</evidence>